<accession>W9RUS3</accession>
<dbReference type="PANTHER" id="PTHR32009:SF39">
    <property type="entry name" value="TIR DOMAIN-CONTAINING PROTEIN"/>
    <property type="match status" value="1"/>
</dbReference>
<dbReference type="GO" id="GO:0061809">
    <property type="term" value="F:NAD+ nucleosidase activity, cyclic ADP-ribose generating"/>
    <property type="evidence" value="ECO:0007669"/>
    <property type="project" value="UniProtKB-EC"/>
</dbReference>
<evidence type="ECO:0000259" key="5">
    <source>
        <dbReference type="PROSITE" id="PS50104"/>
    </source>
</evidence>
<dbReference type="OrthoDB" id="1193744at2759"/>
<organism evidence="6 7">
    <name type="scientific">Morus notabilis</name>
    <dbReference type="NCBI Taxonomy" id="981085"/>
    <lineage>
        <taxon>Eukaryota</taxon>
        <taxon>Viridiplantae</taxon>
        <taxon>Streptophyta</taxon>
        <taxon>Embryophyta</taxon>
        <taxon>Tracheophyta</taxon>
        <taxon>Spermatophyta</taxon>
        <taxon>Magnoliopsida</taxon>
        <taxon>eudicotyledons</taxon>
        <taxon>Gunneridae</taxon>
        <taxon>Pentapetalae</taxon>
        <taxon>rosids</taxon>
        <taxon>fabids</taxon>
        <taxon>Rosales</taxon>
        <taxon>Moraceae</taxon>
        <taxon>Moreae</taxon>
        <taxon>Morus</taxon>
    </lineage>
</organism>
<reference evidence="7" key="1">
    <citation type="submission" date="2013-01" db="EMBL/GenBank/DDBJ databases">
        <title>Draft Genome Sequence of a Mulberry Tree, Morus notabilis C.K. Schneid.</title>
        <authorList>
            <person name="He N."/>
            <person name="Zhao S."/>
        </authorList>
    </citation>
    <scope>NUCLEOTIDE SEQUENCE</scope>
</reference>
<gene>
    <name evidence="6" type="ORF">L484_016644</name>
</gene>
<evidence type="ECO:0000256" key="3">
    <source>
        <dbReference type="ARBA" id="ARBA00023027"/>
    </source>
</evidence>
<dbReference type="GO" id="GO:0007165">
    <property type="term" value="P:signal transduction"/>
    <property type="evidence" value="ECO:0007669"/>
    <property type="project" value="InterPro"/>
</dbReference>
<feature type="domain" description="TIR" evidence="5">
    <location>
        <begin position="25"/>
        <end position="181"/>
    </location>
</feature>
<evidence type="ECO:0000256" key="2">
    <source>
        <dbReference type="ARBA" id="ARBA00022801"/>
    </source>
</evidence>
<dbReference type="SUPFAM" id="SSF52200">
    <property type="entry name" value="Toll/Interleukin receptor TIR domain"/>
    <property type="match status" value="1"/>
</dbReference>
<dbReference type="InterPro" id="IPR035897">
    <property type="entry name" value="Toll_tir_struct_dom_sf"/>
</dbReference>
<comment type="catalytic activity">
    <reaction evidence="4">
        <text>NAD(+) + H2O = ADP-D-ribose + nicotinamide + H(+)</text>
        <dbReference type="Rhea" id="RHEA:16301"/>
        <dbReference type="ChEBI" id="CHEBI:15377"/>
        <dbReference type="ChEBI" id="CHEBI:15378"/>
        <dbReference type="ChEBI" id="CHEBI:17154"/>
        <dbReference type="ChEBI" id="CHEBI:57540"/>
        <dbReference type="ChEBI" id="CHEBI:57967"/>
        <dbReference type="EC" id="3.2.2.6"/>
    </reaction>
    <physiologicalReaction direction="left-to-right" evidence="4">
        <dbReference type="Rhea" id="RHEA:16302"/>
    </physiologicalReaction>
</comment>
<dbReference type="InterPro" id="IPR000157">
    <property type="entry name" value="TIR_dom"/>
</dbReference>
<dbReference type="AlphaFoldDB" id="W9RUS3"/>
<dbReference type="EC" id="3.2.2.6" evidence="1"/>
<dbReference type="Gene3D" id="3.40.50.10140">
    <property type="entry name" value="Toll/interleukin-1 receptor homology (TIR) domain"/>
    <property type="match status" value="1"/>
</dbReference>
<dbReference type="KEGG" id="mnt:21399683"/>
<dbReference type="SMART" id="SM00255">
    <property type="entry name" value="TIR"/>
    <property type="match status" value="1"/>
</dbReference>
<dbReference type="eggNOG" id="ENOG502R41B">
    <property type="taxonomic scope" value="Eukaryota"/>
</dbReference>
<name>W9RUS3_9ROSA</name>
<keyword evidence="3" id="KW-0520">NAD</keyword>
<keyword evidence="7" id="KW-1185">Reference proteome</keyword>
<dbReference type="PANTHER" id="PTHR32009">
    <property type="entry name" value="TMV RESISTANCE PROTEIN N-LIKE"/>
    <property type="match status" value="1"/>
</dbReference>
<evidence type="ECO:0000256" key="1">
    <source>
        <dbReference type="ARBA" id="ARBA00011982"/>
    </source>
</evidence>
<dbReference type="Proteomes" id="UP000030645">
    <property type="component" value="Unassembled WGS sequence"/>
</dbReference>
<protein>
    <recommendedName>
        <fullName evidence="1">ADP-ribosyl cyclase/cyclic ADP-ribose hydrolase</fullName>
        <ecNumber evidence="1">3.2.2.6</ecNumber>
    </recommendedName>
</protein>
<keyword evidence="2" id="KW-0378">Hydrolase</keyword>
<evidence type="ECO:0000313" key="6">
    <source>
        <dbReference type="EMBL" id="EXB96870.1"/>
    </source>
</evidence>
<dbReference type="STRING" id="981085.W9RUS3"/>
<evidence type="ECO:0000256" key="4">
    <source>
        <dbReference type="ARBA" id="ARBA00047304"/>
    </source>
</evidence>
<dbReference type="FunFam" id="3.40.50.10140:FF:000007">
    <property type="entry name" value="Disease resistance protein (TIR-NBS-LRR class)"/>
    <property type="match status" value="1"/>
</dbReference>
<dbReference type="Pfam" id="PF01582">
    <property type="entry name" value="TIR"/>
    <property type="match status" value="1"/>
</dbReference>
<proteinExistence type="predicted"/>
<sequence>MEKAQPFEVSSSTSPDLVPNHDCSRKYDVFLNFRGEDTRKNFMGHLRVALSEKGIETFIDDDQIERGHFISPQLLQAIENSSCAVVILSPNYAFSTWCLDELVKILDSMKTKGQTVIPIFYHVDPSDVRKQTGTFGDAIAKHEMCLNDDFERVNNWKIALAELTNLAGLDLKNYRYANNIY</sequence>
<dbReference type="PROSITE" id="PS50104">
    <property type="entry name" value="TIR"/>
    <property type="match status" value="1"/>
</dbReference>
<evidence type="ECO:0000313" key="7">
    <source>
        <dbReference type="Proteomes" id="UP000030645"/>
    </source>
</evidence>
<dbReference type="EMBL" id="KE345251">
    <property type="protein sequence ID" value="EXB96870.1"/>
    <property type="molecule type" value="Genomic_DNA"/>
</dbReference>